<evidence type="ECO:0000313" key="2">
    <source>
        <dbReference type="Proteomes" id="UP001295462"/>
    </source>
</evidence>
<comment type="caution">
    <text evidence="1">The sequence shown here is derived from an EMBL/GenBank/DDBJ whole genome shotgun (WGS) entry which is preliminary data.</text>
</comment>
<name>A0AAU9QKK2_9VIBR</name>
<accession>A0AAU9QKK2</accession>
<protein>
    <recommendedName>
        <fullName evidence="3">Lipoprotein</fullName>
    </recommendedName>
</protein>
<reference evidence="1" key="1">
    <citation type="submission" date="2022-01" db="EMBL/GenBank/DDBJ databases">
        <authorList>
            <person name="Lagorce A."/>
        </authorList>
    </citation>
    <scope>NUCLEOTIDE SEQUENCE</scope>
    <source>
        <strain evidence="1">Th15_F1_A12</strain>
    </source>
</reference>
<proteinExistence type="predicted"/>
<dbReference type="AlphaFoldDB" id="A0AAU9QKK2"/>
<dbReference type="EMBL" id="CAKMUD010000068">
    <property type="protein sequence ID" value="CAH1579620.1"/>
    <property type="molecule type" value="Genomic_DNA"/>
</dbReference>
<dbReference type="PROSITE" id="PS51257">
    <property type="entry name" value="PROKAR_LIPOPROTEIN"/>
    <property type="match status" value="1"/>
</dbReference>
<evidence type="ECO:0008006" key="3">
    <source>
        <dbReference type="Google" id="ProtNLM"/>
    </source>
</evidence>
<dbReference type="RefSeq" id="WP_042606495.1">
    <property type="nucleotide sequence ID" value="NZ_CAKMTZ010000068.1"/>
</dbReference>
<sequence>MKHLSKWIFISMLITGCSSNPDSVQALKAWDDKYEECFISNQTKRHFPDNLWFNSLSLEDKKIVIGYLYNYNSRSCISREVETLRSALQREGNDSLLHIFEADLSPLESVSLDAIKHLDQQELRKLQSEFSQPFNLSELIESLNLYN</sequence>
<organism evidence="1 2">
    <name type="scientific">Vibrio jasicida</name>
    <dbReference type="NCBI Taxonomy" id="766224"/>
    <lineage>
        <taxon>Bacteria</taxon>
        <taxon>Pseudomonadati</taxon>
        <taxon>Pseudomonadota</taxon>
        <taxon>Gammaproteobacteria</taxon>
        <taxon>Vibrionales</taxon>
        <taxon>Vibrionaceae</taxon>
        <taxon>Vibrio</taxon>
    </lineage>
</organism>
<dbReference type="Proteomes" id="UP001295462">
    <property type="component" value="Unassembled WGS sequence"/>
</dbReference>
<evidence type="ECO:0000313" key="1">
    <source>
        <dbReference type="EMBL" id="CAH1579620.1"/>
    </source>
</evidence>
<gene>
    <name evidence="1" type="ORF">THF1A12_160009</name>
</gene>